<keyword evidence="1" id="KW-1133">Transmembrane helix</keyword>
<keyword evidence="1" id="KW-0812">Transmembrane</keyword>
<keyword evidence="1" id="KW-0472">Membrane</keyword>
<organism evidence="2 3">
    <name type="scientific">Cinchona calisaya</name>
    <dbReference type="NCBI Taxonomy" id="153742"/>
    <lineage>
        <taxon>Eukaryota</taxon>
        <taxon>Viridiplantae</taxon>
        <taxon>Streptophyta</taxon>
        <taxon>Embryophyta</taxon>
        <taxon>Tracheophyta</taxon>
        <taxon>Spermatophyta</taxon>
        <taxon>Magnoliopsida</taxon>
        <taxon>eudicotyledons</taxon>
        <taxon>Gunneridae</taxon>
        <taxon>Pentapetalae</taxon>
        <taxon>asterids</taxon>
        <taxon>lamiids</taxon>
        <taxon>Gentianales</taxon>
        <taxon>Rubiaceae</taxon>
        <taxon>Cinchonoideae</taxon>
        <taxon>Cinchoneae</taxon>
        <taxon>Cinchona</taxon>
    </lineage>
</organism>
<comment type="caution">
    <text evidence="2">The sequence shown here is derived from an EMBL/GenBank/DDBJ whole genome shotgun (WGS) entry which is preliminary data.</text>
</comment>
<evidence type="ECO:0000256" key="1">
    <source>
        <dbReference type="SAM" id="Phobius"/>
    </source>
</evidence>
<sequence>MDVEIITVDEGTSSRKRCTLQELQDETLTDDHPSRHLSQQLLEAFILSRKVQHWIGRKEVIIPSQTLANLNWLDNFGKPSALNPFSNAQKRLPMMPTTLILAQPILCALTAPYIFGVLSSRLNNIAK</sequence>
<protein>
    <submittedName>
        <fullName evidence="2">Uncharacterized protein</fullName>
    </submittedName>
</protein>
<accession>A0ABD2ZUI1</accession>
<dbReference type="AlphaFoldDB" id="A0ABD2ZUI1"/>
<dbReference type="EMBL" id="JBJUIK010000007">
    <property type="protein sequence ID" value="KAL3522958.1"/>
    <property type="molecule type" value="Genomic_DNA"/>
</dbReference>
<evidence type="ECO:0000313" key="3">
    <source>
        <dbReference type="Proteomes" id="UP001630127"/>
    </source>
</evidence>
<name>A0ABD2ZUI1_9GENT</name>
<dbReference type="Proteomes" id="UP001630127">
    <property type="component" value="Unassembled WGS sequence"/>
</dbReference>
<proteinExistence type="predicted"/>
<gene>
    <name evidence="2" type="ORF">ACH5RR_015792</name>
</gene>
<reference evidence="2 3" key="1">
    <citation type="submission" date="2024-11" db="EMBL/GenBank/DDBJ databases">
        <title>A near-complete genome assembly of Cinchona calisaya.</title>
        <authorList>
            <person name="Lian D.C."/>
            <person name="Zhao X.W."/>
            <person name="Wei L."/>
        </authorList>
    </citation>
    <scope>NUCLEOTIDE SEQUENCE [LARGE SCALE GENOMIC DNA]</scope>
    <source>
        <tissue evidence="2">Nenye</tissue>
    </source>
</reference>
<keyword evidence="3" id="KW-1185">Reference proteome</keyword>
<evidence type="ECO:0000313" key="2">
    <source>
        <dbReference type="EMBL" id="KAL3522958.1"/>
    </source>
</evidence>
<feature type="transmembrane region" description="Helical" evidence="1">
    <location>
        <begin position="99"/>
        <end position="118"/>
    </location>
</feature>